<accession>A0A222EBV6</accession>
<dbReference type="NCBIfam" id="NF033563">
    <property type="entry name" value="transpos_IS30"/>
    <property type="match status" value="1"/>
</dbReference>
<dbReference type="InterPro" id="IPR053392">
    <property type="entry name" value="Transposase_IS30-like"/>
</dbReference>
<protein>
    <submittedName>
        <fullName evidence="4">Helix-turn-helix domain protein</fullName>
    </submittedName>
</protein>
<evidence type="ECO:0000256" key="2">
    <source>
        <dbReference type="SAM" id="MobiDB-lite"/>
    </source>
</evidence>
<evidence type="ECO:0000313" key="5">
    <source>
        <dbReference type="Proteomes" id="UP000203589"/>
    </source>
</evidence>
<dbReference type="Pfam" id="PF13936">
    <property type="entry name" value="HTH_38"/>
    <property type="match status" value="1"/>
</dbReference>
<proteinExistence type="predicted"/>
<dbReference type="EMBL" id="CP022542">
    <property type="protein sequence ID" value="ASP23622.1"/>
    <property type="molecule type" value="Genomic_DNA"/>
</dbReference>
<evidence type="ECO:0000256" key="1">
    <source>
        <dbReference type="ARBA" id="ARBA00023172"/>
    </source>
</evidence>
<keyword evidence="5" id="KW-1185">Reference proteome</keyword>
<reference evidence="4 5" key="1">
    <citation type="submission" date="2017-07" db="EMBL/GenBank/DDBJ databases">
        <title>Genome Sequence of Antarctobacter heliothermus Strain SMS3 Isolated from a culture of the Diatom Skeletonema marinoi.</title>
        <authorList>
            <person name="Topel M."/>
            <person name="Pinder M.I.M."/>
            <person name="Johansson O.N."/>
            <person name="Kourtchenko O."/>
            <person name="Godhe A."/>
            <person name="Clarke A.K."/>
        </authorList>
    </citation>
    <scope>NUCLEOTIDE SEQUENCE [LARGE SCALE GENOMIC DNA]</scope>
    <source>
        <strain evidence="4 5">SMS3</strain>
        <plasmid evidence="5">Plasmid psms3-2</plasmid>
    </source>
</reference>
<dbReference type="PANTHER" id="PTHR10948">
    <property type="entry name" value="TRANSPOSASE"/>
    <property type="match status" value="1"/>
</dbReference>
<keyword evidence="4" id="KW-0614">Plasmid</keyword>
<dbReference type="GO" id="GO:0005829">
    <property type="term" value="C:cytosol"/>
    <property type="evidence" value="ECO:0007669"/>
    <property type="project" value="TreeGrafter"/>
</dbReference>
<dbReference type="GO" id="GO:0006310">
    <property type="term" value="P:DNA recombination"/>
    <property type="evidence" value="ECO:0007669"/>
    <property type="project" value="UniProtKB-KW"/>
</dbReference>
<feature type="region of interest" description="Disordered" evidence="2">
    <location>
        <begin position="132"/>
        <end position="156"/>
    </location>
</feature>
<dbReference type="InterPro" id="IPR051917">
    <property type="entry name" value="Transposase-Integrase"/>
</dbReference>
<dbReference type="AlphaFoldDB" id="A0A222EBV6"/>
<name>A0A222EBV6_9RHOB</name>
<feature type="domain" description="Transposase IS30-like HTH" evidence="3">
    <location>
        <begin position="5"/>
        <end position="45"/>
    </location>
</feature>
<dbReference type="GO" id="GO:0004803">
    <property type="term" value="F:transposase activity"/>
    <property type="evidence" value="ECO:0007669"/>
    <property type="project" value="TreeGrafter"/>
</dbReference>
<dbReference type="KEGG" id="aht:ANTHELSMS3_04724"/>
<gene>
    <name evidence="4" type="ORF">ANTHELSMS3_04724</name>
</gene>
<sequence length="320" mass="37686">MAHTELDLRERRAIEDMLNAKMPVSKIAAEIGRHRSTVYREIKRNHFTDDELPYLNGYYGMVAQRNASERRARRRKLIRLDALRGHVIDRLKEGWTPEQIAGRLGYDGQPIRISHETIYAYVYSAEGQSEELARHLPSRRKKRQPRYARRPRGQVFPPDRSIHERPYYVKTRETFGEWEGDLMIFERSQGTMNVASLVERKTRFAGISDLEAGNAFLLNFVERYNAKFAKAPRRPDNLHRALNIEPDRLRDILCLRDERYVSQQLAFFYERRRILLEENDVTRGLPGKYMDSYEFPEGRLEFRWKGVSLSPTPPSTRISA</sequence>
<dbReference type="Gene3D" id="1.10.10.60">
    <property type="entry name" value="Homeodomain-like"/>
    <property type="match status" value="1"/>
</dbReference>
<evidence type="ECO:0000259" key="3">
    <source>
        <dbReference type="Pfam" id="PF13936"/>
    </source>
</evidence>
<geneLocation type="plasmid" evidence="5">
    <name>psms3-2</name>
</geneLocation>
<organism evidence="4 5">
    <name type="scientific">Antarctobacter heliothermus</name>
    <dbReference type="NCBI Taxonomy" id="74033"/>
    <lineage>
        <taxon>Bacteria</taxon>
        <taxon>Pseudomonadati</taxon>
        <taxon>Pseudomonadota</taxon>
        <taxon>Alphaproteobacteria</taxon>
        <taxon>Rhodobacterales</taxon>
        <taxon>Roseobacteraceae</taxon>
        <taxon>Antarctobacter</taxon>
    </lineage>
</organism>
<dbReference type="Proteomes" id="UP000203589">
    <property type="component" value="Plasmid pSMS3-2"/>
</dbReference>
<dbReference type="PANTHER" id="PTHR10948:SF23">
    <property type="entry name" value="TRANSPOSASE INSI FOR INSERTION SEQUENCE ELEMENT IS30A-RELATED"/>
    <property type="match status" value="1"/>
</dbReference>
<dbReference type="GO" id="GO:0032196">
    <property type="term" value="P:transposition"/>
    <property type="evidence" value="ECO:0007669"/>
    <property type="project" value="TreeGrafter"/>
</dbReference>
<keyword evidence="1" id="KW-0233">DNA recombination</keyword>
<dbReference type="InterPro" id="IPR025246">
    <property type="entry name" value="IS30-like_HTH"/>
</dbReference>
<feature type="compositionally biased region" description="Basic residues" evidence="2">
    <location>
        <begin position="136"/>
        <end position="152"/>
    </location>
</feature>
<evidence type="ECO:0000313" key="4">
    <source>
        <dbReference type="EMBL" id="ASP23622.1"/>
    </source>
</evidence>